<accession>M4CVW7</accession>
<dbReference type="EnsemblPlants" id="Bra008364.1">
    <property type="protein sequence ID" value="Bra008364.1-P"/>
    <property type="gene ID" value="Bra008364"/>
</dbReference>
<keyword evidence="2" id="KW-1185">Reference proteome</keyword>
<dbReference type="STRING" id="51351.M4CVW7"/>
<dbReference type="Gramene" id="Bra008364.1">
    <property type="protein sequence ID" value="Bra008364.1-P"/>
    <property type="gene ID" value="Bra008364"/>
</dbReference>
<evidence type="ECO:0000313" key="1">
    <source>
        <dbReference type="EnsemblPlants" id="Bra008364.1-P"/>
    </source>
</evidence>
<reference evidence="1" key="3">
    <citation type="submission" date="2023-03" db="UniProtKB">
        <authorList>
            <consortium name="EnsemblPlants"/>
        </authorList>
    </citation>
    <scope>IDENTIFICATION</scope>
    <source>
        <strain evidence="1">cv. Chiifu-401-42</strain>
    </source>
</reference>
<reference evidence="1 2" key="2">
    <citation type="journal article" date="2018" name="Hortic Res">
        <title>Improved Brassica rapa reference genome by single-molecule sequencing and chromosome conformation capture technologies.</title>
        <authorList>
            <person name="Zhang L."/>
            <person name="Cai X."/>
            <person name="Wu J."/>
            <person name="Liu M."/>
            <person name="Grob S."/>
            <person name="Cheng F."/>
            <person name="Liang J."/>
            <person name="Cai C."/>
            <person name="Liu Z."/>
            <person name="Liu B."/>
            <person name="Wang F."/>
            <person name="Li S."/>
            <person name="Liu F."/>
            <person name="Li X."/>
            <person name="Cheng L."/>
            <person name="Yang W."/>
            <person name="Li M.H."/>
            <person name="Grossniklaus U."/>
            <person name="Zheng H."/>
            <person name="Wang X."/>
        </authorList>
    </citation>
    <scope>NUCLEOTIDE SEQUENCE [LARGE SCALE GENOMIC DNA]</scope>
    <source>
        <strain evidence="1 2">cv. Chiifu-401-42</strain>
    </source>
</reference>
<reference evidence="1 2" key="1">
    <citation type="journal article" date="2011" name="Nat. Genet.">
        <title>The genome of the mesopolyploid crop species Brassica rapa.</title>
        <authorList>
            <consortium name="Brassica rapa Genome Sequencing Project Consortium"/>
            <person name="Wang X."/>
            <person name="Wang H."/>
            <person name="Wang J."/>
            <person name="Sun R."/>
            <person name="Wu J."/>
            <person name="Liu S."/>
            <person name="Bai Y."/>
            <person name="Mun J.H."/>
            <person name="Bancroft I."/>
            <person name="Cheng F."/>
            <person name="Huang S."/>
            <person name="Li X."/>
            <person name="Hua W."/>
            <person name="Wang J."/>
            <person name="Wang X."/>
            <person name="Freeling M."/>
            <person name="Pires J.C."/>
            <person name="Paterson A.H."/>
            <person name="Chalhoub B."/>
            <person name="Wang B."/>
            <person name="Hayward A."/>
            <person name="Sharpe A.G."/>
            <person name="Park B.S."/>
            <person name="Weisshaar B."/>
            <person name="Liu B."/>
            <person name="Li B."/>
            <person name="Liu B."/>
            <person name="Tong C."/>
            <person name="Song C."/>
            <person name="Duran C."/>
            <person name="Peng C."/>
            <person name="Geng C."/>
            <person name="Koh C."/>
            <person name="Lin C."/>
            <person name="Edwards D."/>
            <person name="Mu D."/>
            <person name="Shen D."/>
            <person name="Soumpourou E."/>
            <person name="Li F."/>
            <person name="Fraser F."/>
            <person name="Conant G."/>
            <person name="Lassalle G."/>
            <person name="King G.J."/>
            <person name="Bonnema G."/>
            <person name="Tang H."/>
            <person name="Wang H."/>
            <person name="Belcram H."/>
            <person name="Zhou H."/>
            <person name="Hirakawa H."/>
            <person name="Abe H."/>
            <person name="Guo H."/>
            <person name="Wang H."/>
            <person name="Jin H."/>
            <person name="Parkin I.A."/>
            <person name="Batley J."/>
            <person name="Kim J.S."/>
            <person name="Just J."/>
            <person name="Li J."/>
            <person name="Xu J."/>
            <person name="Deng J."/>
            <person name="Kim J.A."/>
            <person name="Li J."/>
            <person name="Yu J."/>
            <person name="Meng J."/>
            <person name="Wang J."/>
            <person name="Min J."/>
            <person name="Poulain J."/>
            <person name="Wang J."/>
            <person name="Hatakeyama K."/>
            <person name="Wu K."/>
            <person name="Wang L."/>
            <person name="Fang L."/>
            <person name="Trick M."/>
            <person name="Links M.G."/>
            <person name="Zhao M."/>
            <person name="Jin M."/>
            <person name="Ramchiary N."/>
            <person name="Drou N."/>
            <person name="Berkman P.J."/>
            <person name="Cai Q."/>
            <person name="Huang Q."/>
            <person name="Li R."/>
            <person name="Tabata S."/>
            <person name="Cheng S."/>
            <person name="Zhang S."/>
            <person name="Zhang S."/>
            <person name="Huang S."/>
            <person name="Sato S."/>
            <person name="Sun S."/>
            <person name="Kwon S.J."/>
            <person name="Choi S.R."/>
            <person name="Lee T.H."/>
            <person name="Fan W."/>
            <person name="Zhao X."/>
            <person name="Tan X."/>
            <person name="Xu X."/>
            <person name="Wang Y."/>
            <person name="Qiu Y."/>
            <person name="Yin Y."/>
            <person name="Li Y."/>
            <person name="Du Y."/>
            <person name="Liao Y."/>
            <person name="Lim Y."/>
            <person name="Narusaka Y."/>
            <person name="Wang Y."/>
            <person name="Wang Z."/>
            <person name="Li Z."/>
            <person name="Wang Z."/>
            <person name="Xiong Z."/>
            <person name="Zhang Z."/>
        </authorList>
    </citation>
    <scope>NUCLEOTIDE SEQUENCE [LARGE SCALE GENOMIC DNA]</scope>
    <source>
        <strain evidence="1 2">cv. Chiifu-401-42</strain>
    </source>
</reference>
<dbReference type="InParanoid" id="M4CVW7"/>
<organism evidence="1 2">
    <name type="scientific">Brassica campestris</name>
    <name type="common">Field mustard</name>
    <dbReference type="NCBI Taxonomy" id="3711"/>
    <lineage>
        <taxon>Eukaryota</taxon>
        <taxon>Viridiplantae</taxon>
        <taxon>Streptophyta</taxon>
        <taxon>Embryophyta</taxon>
        <taxon>Tracheophyta</taxon>
        <taxon>Spermatophyta</taxon>
        <taxon>Magnoliopsida</taxon>
        <taxon>eudicotyledons</taxon>
        <taxon>Gunneridae</taxon>
        <taxon>Pentapetalae</taxon>
        <taxon>rosids</taxon>
        <taxon>malvids</taxon>
        <taxon>Brassicales</taxon>
        <taxon>Brassicaceae</taxon>
        <taxon>Brassiceae</taxon>
        <taxon>Brassica</taxon>
    </lineage>
</organism>
<name>M4CVW7_BRACM</name>
<dbReference type="AlphaFoldDB" id="M4CVW7"/>
<dbReference type="Proteomes" id="UP000011750">
    <property type="component" value="Chromosome A02"/>
</dbReference>
<protein>
    <submittedName>
        <fullName evidence="1">Uncharacterized protein</fullName>
    </submittedName>
</protein>
<sequence>MKRWRDDKFLRSLSDVRDVDEALKIVTIDLDPTAADLFRVDQMIMQGALEYEMGDAHMAIQARLNQALHKLSHSLYNTYHLYKSGIKLLRYMLLSSLRPGVRDQFIGGVMHGNAYPTEDPECYKIFEKNESEQLAFGAILPSEFSVNNESLSLVRALYFSPHVFKFSSLTGALEYEMGDAHMAIQARLNQALHKLSHSLYNTYHLYKSGIKLLRYMLLSSLRPGVRDQFIGG</sequence>
<proteinExistence type="predicted"/>
<evidence type="ECO:0000313" key="2">
    <source>
        <dbReference type="Proteomes" id="UP000011750"/>
    </source>
</evidence>
<dbReference type="HOGENOM" id="CLU_1196347_0_0_1"/>